<reference evidence="2" key="1">
    <citation type="submission" date="2023-12" db="EMBL/GenBank/DDBJ databases">
        <title>Genome assembly of Anisodus tanguticus.</title>
        <authorList>
            <person name="Wang Y.-J."/>
        </authorList>
    </citation>
    <scope>NUCLEOTIDE SEQUENCE</scope>
    <source>
        <strain evidence="2">KB-2021</strain>
        <tissue evidence="2">Leaf</tissue>
    </source>
</reference>
<evidence type="ECO:0000256" key="1">
    <source>
        <dbReference type="SAM" id="MobiDB-lite"/>
    </source>
</evidence>
<evidence type="ECO:0008006" key="4">
    <source>
        <dbReference type="Google" id="ProtNLM"/>
    </source>
</evidence>
<evidence type="ECO:0000313" key="3">
    <source>
        <dbReference type="Proteomes" id="UP001291623"/>
    </source>
</evidence>
<keyword evidence="3" id="KW-1185">Reference proteome</keyword>
<accession>A0AAE1QZZ4</accession>
<proteinExistence type="predicted"/>
<name>A0AAE1QZZ4_9SOLA</name>
<dbReference type="Gene3D" id="3.30.730.10">
    <property type="entry name" value="AP2/ERF domain"/>
    <property type="match status" value="1"/>
</dbReference>
<feature type="region of interest" description="Disordered" evidence="1">
    <location>
        <begin position="14"/>
        <end position="54"/>
    </location>
</feature>
<sequence length="253" mass="27844">MVLCSAHCFRRVTPPPFDSSRGDDHSGGITSPFRRLRQPETGPPSAAFPASTLRPVSSQHLDRPSYKVDFSIIVKTVVKQRRIVEKPAGSHYRGGTEAARAYDAAVVCLRGPSAMINFPDDPPVIPFDGDHTLLSPSQIQVATSRHTRRVSESKDADVVDNGRSGVEKIVRTLDVRVSRIVNLAKVDKRSADDDDHGEGVEGAVLHHDFKIVDEFKHVLECGLFDEFKHGLYSGNELGSTTQHKQVEVSNVKE</sequence>
<organism evidence="2 3">
    <name type="scientific">Anisodus tanguticus</name>
    <dbReference type="NCBI Taxonomy" id="243964"/>
    <lineage>
        <taxon>Eukaryota</taxon>
        <taxon>Viridiplantae</taxon>
        <taxon>Streptophyta</taxon>
        <taxon>Embryophyta</taxon>
        <taxon>Tracheophyta</taxon>
        <taxon>Spermatophyta</taxon>
        <taxon>Magnoliopsida</taxon>
        <taxon>eudicotyledons</taxon>
        <taxon>Gunneridae</taxon>
        <taxon>Pentapetalae</taxon>
        <taxon>asterids</taxon>
        <taxon>lamiids</taxon>
        <taxon>Solanales</taxon>
        <taxon>Solanaceae</taxon>
        <taxon>Solanoideae</taxon>
        <taxon>Hyoscyameae</taxon>
        <taxon>Anisodus</taxon>
    </lineage>
</organism>
<protein>
    <recommendedName>
        <fullName evidence="4">AP2/ERF domain-containing protein</fullName>
    </recommendedName>
</protein>
<evidence type="ECO:0000313" key="2">
    <source>
        <dbReference type="EMBL" id="KAK4342348.1"/>
    </source>
</evidence>
<dbReference type="GO" id="GO:0003700">
    <property type="term" value="F:DNA-binding transcription factor activity"/>
    <property type="evidence" value="ECO:0007669"/>
    <property type="project" value="InterPro"/>
</dbReference>
<dbReference type="Proteomes" id="UP001291623">
    <property type="component" value="Unassembled WGS sequence"/>
</dbReference>
<comment type="caution">
    <text evidence="2">The sequence shown here is derived from an EMBL/GenBank/DDBJ whole genome shotgun (WGS) entry which is preliminary data.</text>
</comment>
<dbReference type="AlphaFoldDB" id="A0AAE1QZZ4"/>
<gene>
    <name evidence="2" type="ORF">RND71_038164</name>
</gene>
<dbReference type="InterPro" id="IPR036955">
    <property type="entry name" value="AP2/ERF_dom_sf"/>
</dbReference>
<dbReference type="EMBL" id="JAVYJV010000021">
    <property type="protein sequence ID" value="KAK4342348.1"/>
    <property type="molecule type" value="Genomic_DNA"/>
</dbReference>